<organism evidence="1 2">
    <name type="scientific">Massilia violaceinigra</name>
    <dbReference type="NCBI Taxonomy" id="2045208"/>
    <lineage>
        <taxon>Bacteria</taxon>
        <taxon>Pseudomonadati</taxon>
        <taxon>Pseudomonadota</taxon>
        <taxon>Betaproteobacteria</taxon>
        <taxon>Burkholderiales</taxon>
        <taxon>Oxalobacteraceae</taxon>
        <taxon>Telluria group</taxon>
        <taxon>Massilia</taxon>
    </lineage>
</organism>
<accession>A0A2D2DUJ3</accession>
<dbReference type="Proteomes" id="UP000229897">
    <property type="component" value="Chromosome"/>
</dbReference>
<dbReference type="AlphaFoldDB" id="A0A2D2DUJ3"/>
<dbReference type="KEGG" id="mass:CR152_00180"/>
<name>A0A2D2DUJ3_9BURK</name>
<evidence type="ECO:0000313" key="1">
    <source>
        <dbReference type="EMBL" id="ATQ78647.1"/>
    </source>
</evidence>
<evidence type="ECO:0000313" key="2">
    <source>
        <dbReference type="Proteomes" id="UP000229897"/>
    </source>
</evidence>
<keyword evidence="2" id="KW-1185">Reference proteome</keyword>
<proteinExistence type="predicted"/>
<reference evidence="1" key="1">
    <citation type="submission" date="2017-10" db="EMBL/GenBank/DDBJ databases">
        <title>Massilia psychrophilum sp. nov., a novel purple-pigmented bacterium isolated from Tianshan glacier, Xinjiang Municipality, China.</title>
        <authorList>
            <person name="Wang H."/>
        </authorList>
    </citation>
    <scope>NUCLEOTIDE SEQUENCE [LARGE SCALE GENOMIC DNA]</scope>
    <source>
        <strain evidence="1">B2</strain>
    </source>
</reference>
<sequence length="70" mass="7893">MPISREHLAGLFDHLDAALGREPCQHTLRLTRLFLTSHSLPEATVVPWLGQYGGYCDCEVLANVEDRWGE</sequence>
<dbReference type="EMBL" id="CP024608">
    <property type="protein sequence ID" value="ATQ78647.1"/>
    <property type="molecule type" value="Genomic_DNA"/>
</dbReference>
<dbReference type="InterPro" id="IPR024248">
    <property type="entry name" value="DUF2695"/>
</dbReference>
<dbReference type="Pfam" id="PF10905">
    <property type="entry name" value="DUF2695"/>
    <property type="match status" value="1"/>
</dbReference>
<gene>
    <name evidence="1" type="ORF">CR152_00180</name>
</gene>
<protein>
    <submittedName>
        <fullName evidence="1">DUF2695 domain-containing protein</fullName>
    </submittedName>
</protein>